<dbReference type="AlphaFoldDB" id="A0A8D5ZIX2"/>
<sequence>MGERVFKPLKGSEESDGEATRAGLPLKVEGRGEFIILRLNEGEPEHWAHFEGEVVITFDKYYKPLKVEIEVKDTMDSEKALPDIKGYFTSDTPFIEIDLVKDGEPEHWAHFEGEVVITFDKYYKPLKVEIEVKDTMDSEKVLRDAGLLPPRREA</sequence>
<feature type="region of interest" description="Disordered" evidence="1">
    <location>
        <begin position="1"/>
        <end position="22"/>
    </location>
</feature>
<proteinExistence type="predicted"/>
<gene>
    <name evidence="2" type="ORF">KN1_13180</name>
</gene>
<dbReference type="EMBL" id="AP024597">
    <property type="protein sequence ID" value="BCU70021.1"/>
    <property type="molecule type" value="Genomic_DNA"/>
</dbReference>
<reference evidence="2 3" key="1">
    <citation type="submission" date="2021-04" db="EMBL/GenBank/DDBJ databases">
        <title>Complete genome sequence of Stygiolobus sp. KN-1.</title>
        <authorList>
            <person name="Nakamura K."/>
            <person name="Sakai H."/>
            <person name="Kurosawa N."/>
        </authorList>
    </citation>
    <scope>NUCLEOTIDE SEQUENCE [LARGE SCALE GENOMIC DNA]</scope>
    <source>
        <strain evidence="2 3">KN-1</strain>
    </source>
</reference>
<dbReference type="RefSeq" id="WP_221290838.1">
    <property type="nucleotide sequence ID" value="NZ_AP024597.1"/>
</dbReference>
<protein>
    <submittedName>
        <fullName evidence="2">Uncharacterized protein</fullName>
    </submittedName>
</protein>
<dbReference type="GeneID" id="66163047"/>
<feature type="compositionally biased region" description="Basic and acidic residues" evidence="1">
    <location>
        <begin position="1"/>
        <end position="13"/>
    </location>
</feature>
<dbReference type="Proteomes" id="UP000825123">
    <property type="component" value="Chromosome"/>
</dbReference>
<organism evidence="2 3">
    <name type="scientific">Stygiolobus caldivivus</name>
    <dbReference type="NCBI Taxonomy" id="2824673"/>
    <lineage>
        <taxon>Archaea</taxon>
        <taxon>Thermoproteota</taxon>
        <taxon>Thermoprotei</taxon>
        <taxon>Sulfolobales</taxon>
        <taxon>Sulfolobaceae</taxon>
        <taxon>Stygiolobus</taxon>
    </lineage>
</organism>
<dbReference type="KEGG" id="csty:KN1_13180"/>
<evidence type="ECO:0000313" key="2">
    <source>
        <dbReference type="EMBL" id="BCU70021.1"/>
    </source>
</evidence>
<keyword evidence="3" id="KW-1185">Reference proteome</keyword>
<name>A0A8D5ZIX2_9CREN</name>
<evidence type="ECO:0000313" key="3">
    <source>
        <dbReference type="Proteomes" id="UP000825123"/>
    </source>
</evidence>
<evidence type="ECO:0000256" key="1">
    <source>
        <dbReference type="SAM" id="MobiDB-lite"/>
    </source>
</evidence>
<accession>A0A8D5ZIX2</accession>